<name>A0A4Q4KKP2_9FLAO</name>
<evidence type="ECO:0000313" key="1">
    <source>
        <dbReference type="EMBL" id="RYM33287.1"/>
    </source>
</evidence>
<organism evidence="1 2">
    <name type="scientific">Brumimicrobium glaciale</name>
    <dbReference type="NCBI Taxonomy" id="200475"/>
    <lineage>
        <taxon>Bacteria</taxon>
        <taxon>Pseudomonadati</taxon>
        <taxon>Bacteroidota</taxon>
        <taxon>Flavobacteriia</taxon>
        <taxon>Flavobacteriales</taxon>
        <taxon>Crocinitomicaceae</taxon>
        <taxon>Brumimicrobium</taxon>
    </lineage>
</organism>
<dbReference type="EMBL" id="SETE01000004">
    <property type="protein sequence ID" value="RYM33287.1"/>
    <property type="molecule type" value="Genomic_DNA"/>
</dbReference>
<dbReference type="Proteomes" id="UP000293952">
    <property type="component" value="Unassembled WGS sequence"/>
</dbReference>
<gene>
    <name evidence="1" type="ORF">ERX46_10095</name>
</gene>
<sequence length="75" mass="8927">MDKLSIERDKNIIIPRALFQSKKLTFDKDIENLEHFYSSNEILECLQNTKERISNEVCLLVASKYNAPPFYRYKL</sequence>
<protein>
    <submittedName>
        <fullName evidence="1">Uncharacterized protein</fullName>
    </submittedName>
</protein>
<dbReference type="AlphaFoldDB" id="A0A4Q4KKP2"/>
<reference evidence="1 2" key="1">
    <citation type="submission" date="2019-02" db="EMBL/GenBank/DDBJ databases">
        <title>Genome sequence of the sea-ice species Brumimicrobium glaciale.</title>
        <authorList>
            <person name="Bowman J.P."/>
        </authorList>
    </citation>
    <scope>NUCLEOTIDE SEQUENCE [LARGE SCALE GENOMIC DNA]</scope>
    <source>
        <strain evidence="1 2">IC156</strain>
    </source>
</reference>
<accession>A0A4Q4KKP2</accession>
<keyword evidence="2" id="KW-1185">Reference proteome</keyword>
<evidence type="ECO:0000313" key="2">
    <source>
        <dbReference type="Proteomes" id="UP000293952"/>
    </source>
</evidence>
<proteinExistence type="predicted"/>
<comment type="caution">
    <text evidence="1">The sequence shown here is derived from an EMBL/GenBank/DDBJ whole genome shotgun (WGS) entry which is preliminary data.</text>
</comment>
<dbReference type="OrthoDB" id="1438605at2"/>